<feature type="domain" description="MACPF" evidence="3">
    <location>
        <begin position="22"/>
        <end position="344"/>
    </location>
</feature>
<reference evidence="4" key="1">
    <citation type="submission" date="2023-08" db="EMBL/GenBank/DDBJ databases">
        <authorList>
            <person name="Chen Y."/>
            <person name="Shah S."/>
            <person name="Dougan E. K."/>
            <person name="Thang M."/>
            <person name="Chan C."/>
        </authorList>
    </citation>
    <scope>NUCLEOTIDE SEQUENCE</scope>
</reference>
<keyword evidence="2" id="KW-0732">Signal</keyword>
<evidence type="ECO:0000259" key="3">
    <source>
        <dbReference type="PROSITE" id="PS51412"/>
    </source>
</evidence>
<dbReference type="Proteomes" id="UP001178507">
    <property type="component" value="Unassembled WGS sequence"/>
</dbReference>
<dbReference type="Pfam" id="PF01823">
    <property type="entry name" value="MACPF"/>
    <property type="match status" value="1"/>
</dbReference>
<organism evidence="4 5">
    <name type="scientific">Effrenium voratum</name>
    <dbReference type="NCBI Taxonomy" id="2562239"/>
    <lineage>
        <taxon>Eukaryota</taxon>
        <taxon>Sar</taxon>
        <taxon>Alveolata</taxon>
        <taxon>Dinophyceae</taxon>
        <taxon>Suessiales</taxon>
        <taxon>Symbiodiniaceae</taxon>
        <taxon>Effrenium</taxon>
    </lineage>
</organism>
<feature type="chain" id="PRO_5041245736" description="MACPF domain-containing protein" evidence="2">
    <location>
        <begin position="25"/>
        <end position="487"/>
    </location>
</feature>
<sequence length="487" mass="51568">MTLVTITMWPRLVSLALSVVFVLASQTETNPALPSANLLGAGFDSTTGSSPAENRPVLTLNWSQGKTFANPKDPSITYNIPDELFVTVQTHLDSDVTTAVSYTVSSYAHSQAAGISLSGGGKLAGSPFSANAAVEESTGYLSQRSKYSAVIMSEMYATVYQATLPNPASMTLAEGFLSDVQELPAYTPGSREYASFLQRYGTHVILGAYFGGTGVSKVFLNAELAQGFATSDIAAQAGIKFRFAAQLSSEDAQSWFNGNEQAHSEIHTYMSGGDPGLASDLSHWSAWVSSFFKFPALVHSEKFQMSLVDIADLVPAEKRGNVSLAVHDYVRAKPYPTDPDCAGSVFCNDGCCKKGSSCCYDSSGKSSCCDGLLDTCCKRDDGSAYACNADSTCCFGGCCGGDYPGCCSDGCCPDGYGVCCSDGCCPDGYGVCCEADGDSWCCADGHDCWAWAHGCNPFAGSSESKAPRRERRSTRPTNPTSLFQFFS</sequence>
<dbReference type="EMBL" id="CAUJNA010000095">
    <property type="protein sequence ID" value="CAJ1371728.1"/>
    <property type="molecule type" value="Genomic_DNA"/>
</dbReference>
<feature type="signal peptide" evidence="2">
    <location>
        <begin position="1"/>
        <end position="24"/>
    </location>
</feature>
<evidence type="ECO:0000313" key="4">
    <source>
        <dbReference type="EMBL" id="CAJ1371728.1"/>
    </source>
</evidence>
<protein>
    <recommendedName>
        <fullName evidence="3">MACPF domain-containing protein</fullName>
    </recommendedName>
</protein>
<evidence type="ECO:0000256" key="2">
    <source>
        <dbReference type="SAM" id="SignalP"/>
    </source>
</evidence>
<feature type="region of interest" description="Disordered" evidence="1">
    <location>
        <begin position="460"/>
        <end position="480"/>
    </location>
</feature>
<evidence type="ECO:0000313" key="5">
    <source>
        <dbReference type="Proteomes" id="UP001178507"/>
    </source>
</evidence>
<comment type="caution">
    <text evidence="4">The sequence shown here is derived from an EMBL/GenBank/DDBJ whole genome shotgun (WGS) entry which is preliminary data.</text>
</comment>
<keyword evidence="5" id="KW-1185">Reference proteome</keyword>
<accession>A0AA36MLB1</accession>
<dbReference type="PROSITE" id="PS51412">
    <property type="entry name" value="MACPF_2"/>
    <property type="match status" value="1"/>
</dbReference>
<proteinExistence type="predicted"/>
<dbReference type="SMART" id="SM00457">
    <property type="entry name" value="MACPF"/>
    <property type="match status" value="1"/>
</dbReference>
<dbReference type="InterPro" id="IPR020864">
    <property type="entry name" value="MACPF"/>
</dbReference>
<evidence type="ECO:0000256" key="1">
    <source>
        <dbReference type="SAM" id="MobiDB-lite"/>
    </source>
</evidence>
<gene>
    <name evidence="4" type="ORF">EVOR1521_LOCUS1978</name>
</gene>
<dbReference type="AlphaFoldDB" id="A0AA36MLB1"/>
<name>A0AA36MLB1_9DINO</name>